<accession>A0A8H5FFV9</accession>
<dbReference type="InterPro" id="IPR000953">
    <property type="entry name" value="Chromo/chromo_shadow_dom"/>
</dbReference>
<organism evidence="2 3">
    <name type="scientific">Ephemerocybe angulata</name>
    <dbReference type="NCBI Taxonomy" id="980116"/>
    <lineage>
        <taxon>Eukaryota</taxon>
        <taxon>Fungi</taxon>
        <taxon>Dikarya</taxon>
        <taxon>Basidiomycota</taxon>
        <taxon>Agaricomycotina</taxon>
        <taxon>Agaricomycetes</taxon>
        <taxon>Agaricomycetidae</taxon>
        <taxon>Agaricales</taxon>
        <taxon>Agaricineae</taxon>
        <taxon>Psathyrellaceae</taxon>
        <taxon>Ephemerocybe</taxon>
    </lineage>
</organism>
<gene>
    <name evidence="2" type="ORF">D9611_011789</name>
</gene>
<dbReference type="Pfam" id="PF00385">
    <property type="entry name" value="Chromo"/>
    <property type="match status" value="1"/>
</dbReference>
<protein>
    <recommendedName>
        <fullName evidence="1">Chromo domain-containing protein</fullName>
    </recommendedName>
</protein>
<keyword evidence="3" id="KW-1185">Reference proteome</keyword>
<evidence type="ECO:0000313" key="3">
    <source>
        <dbReference type="Proteomes" id="UP000541558"/>
    </source>
</evidence>
<name>A0A8H5FFV9_9AGAR</name>
<dbReference type="AlphaFoldDB" id="A0A8H5FFV9"/>
<dbReference type="InterPro" id="IPR023780">
    <property type="entry name" value="Chromo_domain"/>
</dbReference>
<reference evidence="2 3" key="1">
    <citation type="journal article" date="2020" name="ISME J.">
        <title>Uncovering the hidden diversity of litter-decomposition mechanisms in mushroom-forming fungi.</title>
        <authorList>
            <person name="Floudas D."/>
            <person name="Bentzer J."/>
            <person name="Ahren D."/>
            <person name="Johansson T."/>
            <person name="Persson P."/>
            <person name="Tunlid A."/>
        </authorList>
    </citation>
    <scope>NUCLEOTIDE SEQUENCE [LARGE SCALE GENOMIC DNA]</scope>
    <source>
        <strain evidence="2 3">CBS 175.51</strain>
    </source>
</reference>
<sequence length="232" mass="25979">MYEVNRNQKVFSLGDELVYVRQVQSHDLQPEPAGRTFIVSFSQGSGDLLAFLSENACLDEVAHPFAHLRLALKTGDRVFRMEKSDGELERERLGLVVDYGSGYSSEQVAIRAHELPKPELSLEDVGLDPGQIPVGRRAPPEVKTAEGSEYYVDRVLDYRENDSGSEYRVLWTGYPYVEASWIPQEDAEKLAALDVWQGIVQDTHADLRDSTAPVSAYIKKEDVESDIFLLGG</sequence>
<dbReference type="OrthoDB" id="3268967at2759"/>
<feature type="domain" description="Chromo" evidence="1">
    <location>
        <begin position="150"/>
        <end position="186"/>
    </location>
</feature>
<proteinExistence type="predicted"/>
<comment type="caution">
    <text evidence="2">The sequence shown here is derived from an EMBL/GenBank/DDBJ whole genome shotgun (WGS) entry which is preliminary data.</text>
</comment>
<dbReference type="PROSITE" id="PS50013">
    <property type="entry name" value="CHROMO_2"/>
    <property type="match status" value="1"/>
</dbReference>
<dbReference type="SUPFAM" id="SSF54160">
    <property type="entry name" value="Chromo domain-like"/>
    <property type="match status" value="1"/>
</dbReference>
<dbReference type="InterPro" id="IPR016197">
    <property type="entry name" value="Chromo-like_dom_sf"/>
</dbReference>
<dbReference type="GO" id="GO:0006338">
    <property type="term" value="P:chromatin remodeling"/>
    <property type="evidence" value="ECO:0007669"/>
    <property type="project" value="UniProtKB-ARBA"/>
</dbReference>
<dbReference type="EMBL" id="JAACJK010000063">
    <property type="protein sequence ID" value="KAF5335306.1"/>
    <property type="molecule type" value="Genomic_DNA"/>
</dbReference>
<dbReference type="SMART" id="SM00298">
    <property type="entry name" value="CHROMO"/>
    <property type="match status" value="1"/>
</dbReference>
<dbReference type="Gene3D" id="2.40.50.40">
    <property type="match status" value="1"/>
</dbReference>
<dbReference type="Proteomes" id="UP000541558">
    <property type="component" value="Unassembled WGS sequence"/>
</dbReference>
<evidence type="ECO:0000259" key="1">
    <source>
        <dbReference type="PROSITE" id="PS50013"/>
    </source>
</evidence>
<evidence type="ECO:0000313" key="2">
    <source>
        <dbReference type="EMBL" id="KAF5335306.1"/>
    </source>
</evidence>